<dbReference type="EMBL" id="JAKZMM010000006">
    <property type="protein sequence ID" value="MCJ2379722.1"/>
    <property type="molecule type" value="Genomic_DNA"/>
</dbReference>
<dbReference type="InterPro" id="IPR038143">
    <property type="entry name" value="NigD-like_C_dom_sf"/>
</dbReference>
<evidence type="ECO:0000313" key="5">
    <source>
        <dbReference type="Proteomes" id="UP001165444"/>
    </source>
</evidence>
<dbReference type="RefSeq" id="WP_243323468.1">
    <property type="nucleotide sequence ID" value="NZ_JAKZMM010000006.1"/>
</dbReference>
<proteinExistence type="predicted"/>
<dbReference type="Pfam" id="PF12667">
    <property type="entry name" value="NigD_N"/>
    <property type="match status" value="1"/>
</dbReference>
<evidence type="ECO:0000256" key="1">
    <source>
        <dbReference type="SAM" id="SignalP"/>
    </source>
</evidence>
<keyword evidence="1" id="KW-0732">Signal</keyword>
<keyword evidence="5" id="KW-1185">Reference proteome</keyword>
<evidence type="ECO:0000259" key="2">
    <source>
        <dbReference type="Pfam" id="PF12667"/>
    </source>
</evidence>
<dbReference type="InterPro" id="IPR024299">
    <property type="entry name" value="NigD-like_OB_dom"/>
</dbReference>
<accession>A0ABT0BY64</accession>
<feature type="domain" description="NigD-like N-terminal OB" evidence="2">
    <location>
        <begin position="39"/>
        <end position="101"/>
    </location>
</feature>
<dbReference type="InterPro" id="IPR035376">
    <property type="entry name" value="NigD_C"/>
</dbReference>
<name>A0ABT0BY64_9BACT</name>
<comment type="caution">
    <text evidence="4">The sequence shown here is derived from an EMBL/GenBank/DDBJ whole genome shotgun (WGS) entry which is preliminary data.</text>
</comment>
<sequence>MKFWKYTWLMLAMTMSLFGLNACQDDDDYSLDKFAIEIMTVVPDGSTYYLRRDNGEKLWPFATNCPGYNFSKTRAQVNYTMLSDSIPGFSHGIKINWIENILTKKISPYLAAENDSVYGTDPVEMLAMAIGDGYLDVRFAANFGNTGVKHLISLIPTQADNSDPYTLEFRHQAYGDGALYAAEGLVSFDLSSLPDTKGETVDLTIKVKTFDGEKSYKLAYNSDPACMYSEPDEIISSDDLSKNIH</sequence>
<evidence type="ECO:0000313" key="4">
    <source>
        <dbReference type="EMBL" id="MCJ2379722.1"/>
    </source>
</evidence>
<protein>
    <submittedName>
        <fullName evidence="4">NigD-like protein</fullName>
    </submittedName>
</protein>
<reference evidence="4 5" key="1">
    <citation type="submission" date="2022-03" db="EMBL/GenBank/DDBJ databases">
        <title>Parabacteroides sp. nov. isolated from swine feces.</title>
        <authorList>
            <person name="Bak J.E."/>
        </authorList>
    </citation>
    <scope>NUCLEOTIDE SEQUENCE [LARGE SCALE GENOMIC DNA]</scope>
    <source>
        <strain evidence="4 5">AGMB00274</strain>
    </source>
</reference>
<dbReference type="InterPro" id="IPR038179">
    <property type="entry name" value="NigD-like_N_sf"/>
</dbReference>
<dbReference type="Gene3D" id="2.40.50.500">
    <property type="entry name" value="NigD-like N-terminal OB domain"/>
    <property type="match status" value="1"/>
</dbReference>
<gene>
    <name evidence="4" type="ORF">MUN53_03720</name>
</gene>
<feature type="chain" id="PRO_5045759017" evidence="1">
    <location>
        <begin position="22"/>
        <end position="245"/>
    </location>
</feature>
<dbReference type="Proteomes" id="UP001165444">
    <property type="component" value="Unassembled WGS sequence"/>
</dbReference>
<organism evidence="4 5">
    <name type="scientific">Parabacteroides faecalis</name>
    <dbReference type="NCBI Taxonomy" id="2924040"/>
    <lineage>
        <taxon>Bacteria</taxon>
        <taxon>Pseudomonadati</taxon>
        <taxon>Bacteroidota</taxon>
        <taxon>Bacteroidia</taxon>
        <taxon>Bacteroidales</taxon>
        <taxon>Tannerellaceae</taxon>
        <taxon>Parabacteroides</taxon>
    </lineage>
</organism>
<dbReference type="Gene3D" id="2.60.40.2370">
    <property type="entry name" value="NigD-like, C-terminal beta sandwich domain"/>
    <property type="match status" value="1"/>
</dbReference>
<feature type="signal peptide" evidence="1">
    <location>
        <begin position="1"/>
        <end position="21"/>
    </location>
</feature>
<feature type="domain" description="NigD-like C-terminal" evidence="3">
    <location>
        <begin position="108"/>
        <end position="220"/>
    </location>
</feature>
<dbReference type="Pfam" id="PF17415">
    <property type="entry name" value="NigD_C"/>
    <property type="match status" value="1"/>
</dbReference>
<evidence type="ECO:0000259" key="3">
    <source>
        <dbReference type="Pfam" id="PF17415"/>
    </source>
</evidence>